<dbReference type="SUPFAM" id="SSF55729">
    <property type="entry name" value="Acyl-CoA N-acyltransferases (Nat)"/>
    <property type="match status" value="1"/>
</dbReference>
<dbReference type="Gene3D" id="3.40.630.30">
    <property type="match status" value="1"/>
</dbReference>
<dbReference type="AlphaFoldDB" id="A0A1I6E289"/>
<proteinExistence type="predicted"/>
<evidence type="ECO:0008006" key="3">
    <source>
        <dbReference type="Google" id="ProtNLM"/>
    </source>
</evidence>
<dbReference type="Proteomes" id="UP000199584">
    <property type="component" value="Unassembled WGS sequence"/>
</dbReference>
<sequence length="356" mass="41280">MAGKFQWSKFSKVDLDDPFFDSLKEDYEEFPIWFAKKSANNESALVFHDEQGIGSFLYLKEENEPIELTHGVLPAVPRLKIGTLRLAERFRGQRLGEGAIGVSLWRWQEKYLEEIYVTIFEKHTTLISMFEHFGFNHVGKNLRGECVYLKSRSSIDYSNAYKAFPFIRPNFNKAGLIPIYENFHDRLFPYSELKGHKFEIEEETAGNGITKVYIATPYAPMHYTVGEPVGIYRIFQGRGQKTYKSVITSYCTITRIEDIKVRGKCRVSLDDYIKNAGNKTVFTPEELTKIYQDNKNVVLLEMVYNGYFGKGHNVTHKELNDNGFFPVHPYNIEYSKEEFIKILEMGDVNVQNVIID</sequence>
<protein>
    <recommendedName>
        <fullName evidence="3">N-acetyltransferase domain-containing protein</fullName>
    </recommendedName>
</protein>
<dbReference type="RefSeq" id="WP_207545189.1">
    <property type="nucleotide sequence ID" value="NZ_FOYM01000023.1"/>
</dbReference>
<organism evidence="1 2">
    <name type="scientific">Desulfoscipio geothermicus DSM 3669</name>
    <dbReference type="NCBI Taxonomy" id="1121426"/>
    <lineage>
        <taxon>Bacteria</taxon>
        <taxon>Bacillati</taxon>
        <taxon>Bacillota</taxon>
        <taxon>Clostridia</taxon>
        <taxon>Eubacteriales</taxon>
        <taxon>Desulfallaceae</taxon>
        <taxon>Desulfoscipio</taxon>
    </lineage>
</organism>
<evidence type="ECO:0000313" key="2">
    <source>
        <dbReference type="Proteomes" id="UP000199584"/>
    </source>
</evidence>
<dbReference type="InterPro" id="IPR016181">
    <property type="entry name" value="Acyl_CoA_acyltransferase"/>
</dbReference>
<evidence type="ECO:0000313" key="1">
    <source>
        <dbReference type="EMBL" id="SFR11671.1"/>
    </source>
</evidence>
<reference evidence="2" key="1">
    <citation type="submission" date="2016-10" db="EMBL/GenBank/DDBJ databases">
        <authorList>
            <person name="Varghese N."/>
            <person name="Submissions S."/>
        </authorList>
    </citation>
    <scope>NUCLEOTIDE SEQUENCE [LARGE SCALE GENOMIC DNA]</scope>
    <source>
        <strain evidence="2">DSM 3669</strain>
    </source>
</reference>
<gene>
    <name evidence="1" type="ORF">SAMN05660706_12335</name>
</gene>
<dbReference type="EMBL" id="FOYM01000023">
    <property type="protein sequence ID" value="SFR11671.1"/>
    <property type="molecule type" value="Genomic_DNA"/>
</dbReference>
<name>A0A1I6E289_9FIRM</name>
<keyword evidence="2" id="KW-1185">Reference proteome</keyword>
<accession>A0A1I6E289</accession>
<dbReference type="STRING" id="39060.SAMN05660706_12335"/>